<feature type="transmembrane region" description="Helical" evidence="1">
    <location>
        <begin position="44"/>
        <end position="67"/>
    </location>
</feature>
<feature type="transmembrane region" description="Helical" evidence="1">
    <location>
        <begin position="88"/>
        <end position="107"/>
    </location>
</feature>
<sequence>MGNRGPSPVVPSLMVGILGLIVFGPMLMEYVVPLFEAGEDEGASFSFIMVLPLLLLVILHLISTLCPRLGMCCSTRQRSSSYGHDSEGYGLGTLLLLVLFFVLYSIWSSNDT</sequence>
<protein>
    <submittedName>
        <fullName evidence="2">Uncharacterized protein</fullName>
    </submittedName>
</protein>
<accession>A0A2C9VIN0</accession>
<dbReference type="Proteomes" id="UP000091857">
    <property type="component" value="Chromosome 8"/>
</dbReference>
<keyword evidence="3" id="KW-1185">Reference proteome</keyword>
<proteinExistence type="predicted"/>
<feature type="transmembrane region" description="Helical" evidence="1">
    <location>
        <begin position="12"/>
        <end position="32"/>
    </location>
</feature>
<keyword evidence="1" id="KW-0472">Membrane</keyword>
<organism evidence="2 3">
    <name type="scientific">Manihot esculenta</name>
    <name type="common">Cassava</name>
    <name type="synonym">Jatropha manihot</name>
    <dbReference type="NCBI Taxonomy" id="3983"/>
    <lineage>
        <taxon>Eukaryota</taxon>
        <taxon>Viridiplantae</taxon>
        <taxon>Streptophyta</taxon>
        <taxon>Embryophyta</taxon>
        <taxon>Tracheophyta</taxon>
        <taxon>Spermatophyta</taxon>
        <taxon>Magnoliopsida</taxon>
        <taxon>eudicotyledons</taxon>
        <taxon>Gunneridae</taxon>
        <taxon>Pentapetalae</taxon>
        <taxon>rosids</taxon>
        <taxon>fabids</taxon>
        <taxon>Malpighiales</taxon>
        <taxon>Euphorbiaceae</taxon>
        <taxon>Crotonoideae</taxon>
        <taxon>Manihoteae</taxon>
        <taxon>Manihot</taxon>
    </lineage>
</organism>
<name>A0A2C9VIN0_MANES</name>
<dbReference type="Gramene" id="Manes.08G156100.2.v8.1">
    <property type="protein sequence ID" value="Manes.08G156100.2.v8.1.CDS"/>
    <property type="gene ID" value="Manes.08G156100.v8.1"/>
</dbReference>
<evidence type="ECO:0000256" key="1">
    <source>
        <dbReference type="SAM" id="Phobius"/>
    </source>
</evidence>
<dbReference type="AlphaFoldDB" id="A0A2C9VIN0"/>
<evidence type="ECO:0000313" key="2">
    <source>
        <dbReference type="EMBL" id="OAY44507.1"/>
    </source>
</evidence>
<reference evidence="3" key="1">
    <citation type="journal article" date="2016" name="Nat. Biotechnol.">
        <title>Sequencing wild and cultivated cassava and related species reveals extensive interspecific hybridization and genetic diversity.</title>
        <authorList>
            <person name="Bredeson J.V."/>
            <person name="Lyons J.B."/>
            <person name="Prochnik S.E."/>
            <person name="Wu G.A."/>
            <person name="Ha C.M."/>
            <person name="Edsinger-Gonzales E."/>
            <person name="Grimwood J."/>
            <person name="Schmutz J."/>
            <person name="Rabbi I.Y."/>
            <person name="Egesi C."/>
            <person name="Nauluvula P."/>
            <person name="Lebot V."/>
            <person name="Ndunguru J."/>
            <person name="Mkamilo G."/>
            <person name="Bart R.S."/>
            <person name="Setter T.L."/>
            <person name="Gleadow R.M."/>
            <person name="Kulakow P."/>
            <person name="Ferguson M.E."/>
            <person name="Rounsley S."/>
            <person name="Rokhsar D.S."/>
        </authorList>
    </citation>
    <scope>NUCLEOTIDE SEQUENCE [LARGE SCALE GENOMIC DNA]</scope>
    <source>
        <strain evidence="3">cv. AM560-2</strain>
    </source>
</reference>
<gene>
    <name evidence="2" type="ORF">MANES_08G156100v8</name>
</gene>
<dbReference type="EMBL" id="CM004394">
    <property type="protein sequence ID" value="OAY44507.1"/>
    <property type="molecule type" value="Genomic_DNA"/>
</dbReference>
<keyword evidence="1" id="KW-1133">Transmembrane helix</keyword>
<evidence type="ECO:0000313" key="3">
    <source>
        <dbReference type="Proteomes" id="UP000091857"/>
    </source>
</evidence>
<keyword evidence="1" id="KW-0812">Transmembrane</keyword>
<comment type="caution">
    <text evidence="2">The sequence shown here is derived from an EMBL/GenBank/DDBJ whole genome shotgun (WGS) entry which is preliminary data.</text>
</comment>